<feature type="compositionally biased region" description="Low complexity" evidence="1">
    <location>
        <begin position="155"/>
        <end position="164"/>
    </location>
</feature>
<dbReference type="Proteomes" id="UP000472262">
    <property type="component" value="Unassembled WGS sequence"/>
</dbReference>
<feature type="compositionally biased region" description="Basic and acidic residues" evidence="1">
    <location>
        <begin position="24"/>
        <end position="33"/>
    </location>
</feature>
<dbReference type="SUPFAM" id="SSF48464">
    <property type="entry name" value="ENTH/VHS domain"/>
    <property type="match status" value="1"/>
</dbReference>
<dbReference type="GO" id="GO:0006897">
    <property type="term" value="P:endocytosis"/>
    <property type="evidence" value="ECO:0007669"/>
    <property type="project" value="TreeGrafter"/>
</dbReference>
<feature type="region of interest" description="Disordered" evidence="1">
    <location>
        <begin position="24"/>
        <end position="144"/>
    </location>
</feature>
<evidence type="ECO:0000259" key="2">
    <source>
        <dbReference type="PROSITE" id="PS50942"/>
    </source>
</evidence>
<feature type="compositionally biased region" description="Basic and acidic residues" evidence="1">
    <location>
        <begin position="55"/>
        <end position="76"/>
    </location>
</feature>
<name>A0A672T6M7_SINGR</name>
<reference evidence="3" key="1">
    <citation type="submission" date="2025-08" db="UniProtKB">
        <authorList>
            <consortium name="Ensembl"/>
        </authorList>
    </citation>
    <scope>IDENTIFICATION</scope>
</reference>
<evidence type="ECO:0000256" key="1">
    <source>
        <dbReference type="SAM" id="MobiDB-lite"/>
    </source>
</evidence>
<dbReference type="AlphaFoldDB" id="A0A672T6M7"/>
<dbReference type="Ensembl" id="ENSSGRT00000117361.1">
    <property type="protein sequence ID" value="ENSSGRP00000110477.1"/>
    <property type="gene ID" value="ENSSGRG00000054352.1"/>
</dbReference>
<dbReference type="GO" id="GO:0030276">
    <property type="term" value="F:clathrin binding"/>
    <property type="evidence" value="ECO:0007669"/>
    <property type="project" value="TreeGrafter"/>
</dbReference>
<reference evidence="3" key="2">
    <citation type="submission" date="2025-09" db="UniProtKB">
        <authorList>
            <consortium name="Ensembl"/>
        </authorList>
    </citation>
    <scope>IDENTIFICATION</scope>
</reference>
<sequence>DENGKDQGINVRQKVKEMVEFVQDDDRLREERKKAKKNKDKYIGVSSDSMGGFKETGERFDPESKSKWDEDWEKNKSSFPFSEKLGEISDKIGNTIDDTISKFRKKERDDSPDHISDNEEDRVSQNGRPAKSEFKDDEETVTTKSIQITQTTDTITSTTTTTTSTRKRGGVPSKTVDLGAAAHYTGDKSSPGADHNQVQKIINFLLFLFQTIGGPLFPQQMGLQKSGGTVSMPATWSDPSVNISLDFLSAGLNPPKPTQPTLNTMMQLYHKNFCIDDNHGLQSCAPLNLTLGCPKNGLI</sequence>
<feature type="region of interest" description="Disordered" evidence="1">
    <location>
        <begin position="155"/>
        <end position="174"/>
    </location>
</feature>
<accession>A0A672T6M7</accession>
<evidence type="ECO:0000313" key="4">
    <source>
        <dbReference type="Proteomes" id="UP000472262"/>
    </source>
</evidence>
<feature type="compositionally biased region" description="Basic and acidic residues" evidence="1">
    <location>
        <begin position="106"/>
        <end position="123"/>
    </location>
</feature>
<dbReference type="InterPro" id="IPR013809">
    <property type="entry name" value="ENTH"/>
</dbReference>
<dbReference type="GO" id="GO:0005886">
    <property type="term" value="C:plasma membrane"/>
    <property type="evidence" value="ECO:0007669"/>
    <property type="project" value="TreeGrafter"/>
</dbReference>
<keyword evidence="4" id="KW-1185">Reference proteome</keyword>
<proteinExistence type="predicted"/>
<dbReference type="GO" id="GO:0005768">
    <property type="term" value="C:endosome"/>
    <property type="evidence" value="ECO:0007669"/>
    <property type="project" value="TreeGrafter"/>
</dbReference>
<dbReference type="GO" id="GO:0005543">
    <property type="term" value="F:phospholipid binding"/>
    <property type="evidence" value="ECO:0007669"/>
    <property type="project" value="TreeGrafter"/>
</dbReference>
<organism evidence="3 4">
    <name type="scientific">Sinocyclocheilus grahami</name>
    <name type="common">Dianchi golden-line fish</name>
    <name type="synonym">Barbus grahami</name>
    <dbReference type="NCBI Taxonomy" id="75366"/>
    <lineage>
        <taxon>Eukaryota</taxon>
        <taxon>Metazoa</taxon>
        <taxon>Chordata</taxon>
        <taxon>Craniata</taxon>
        <taxon>Vertebrata</taxon>
        <taxon>Euteleostomi</taxon>
        <taxon>Actinopterygii</taxon>
        <taxon>Neopterygii</taxon>
        <taxon>Teleostei</taxon>
        <taxon>Ostariophysi</taxon>
        <taxon>Cypriniformes</taxon>
        <taxon>Cyprinidae</taxon>
        <taxon>Cyprininae</taxon>
        <taxon>Sinocyclocheilus</taxon>
    </lineage>
</organism>
<dbReference type="GO" id="GO:0030125">
    <property type="term" value="C:clathrin vesicle coat"/>
    <property type="evidence" value="ECO:0007669"/>
    <property type="project" value="TreeGrafter"/>
</dbReference>
<dbReference type="InParanoid" id="A0A672T6M7"/>
<dbReference type="Gene3D" id="1.25.40.90">
    <property type="match status" value="1"/>
</dbReference>
<evidence type="ECO:0000313" key="3">
    <source>
        <dbReference type="Ensembl" id="ENSSGRP00000110477.1"/>
    </source>
</evidence>
<dbReference type="PANTHER" id="PTHR12276:SF122">
    <property type="entry name" value="CLATHRIN INTERACTOR 1-LIKE ISOFORM X1"/>
    <property type="match status" value="1"/>
</dbReference>
<feature type="domain" description="ENTH" evidence="2">
    <location>
        <begin position="1"/>
        <end position="32"/>
    </location>
</feature>
<dbReference type="PROSITE" id="PS50942">
    <property type="entry name" value="ENTH"/>
    <property type="match status" value="1"/>
</dbReference>
<dbReference type="InterPro" id="IPR008942">
    <property type="entry name" value="ENTH_VHS"/>
</dbReference>
<dbReference type="PANTHER" id="PTHR12276">
    <property type="entry name" value="EPSIN/ENT-RELATED"/>
    <property type="match status" value="1"/>
</dbReference>
<protein>
    <submittedName>
        <fullName evidence="3">Clathrin interactor 1</fullName>
    </submittedName>
</protein>